<protein>
    <submittedName>
        <fullName evidence="3">C2H2-type domain-containing protein</fullName>
    </submittedName>
</protein>
<feature type="region of interest" description="Disordered" evidence="1">
    <location>
        <begin position="1"/>
        <end position="310"/>
    </location>
</feature>
<sequence>MTATAGSFAHDTFASDPSDPDGPIFRNSPPMTAYRPRLEPSPSPPPAIPLPKVSSPPSPGRKASNGKKKVPPSQGDAVLVHYLDGGRRPEIAARAGAEPLDGGYIDEEDCVEEEEEEEEEDDDDGGESHDSSMSGYIGSPKMSPDPRPTNGSVDLKSLAGGALAALALQPPTTTTTTMTTTTAREESTKVADAQDDGPEEQVRSPEIAKPQEQQPPAQPPPPPQPPPQHPQLQPLQPRDSAQKPGLAMPITPYTPNGPEFFSPRLPSASGLRHPDIMSPIPTPNSHGELPPIMASPKSEASGHTSQPSLPSIRAQVGDLLVEQHYPDKDVGRRHSSFPHSPPGLPRMSIIPGIASPTSPNYPYAHSMPSPATSMYGHYGPYSNSNGYTPRHPSDYSSAASHHSEASGMEQTSMHTPLSQDPRDRMSIDHVTNSQIGQFICKFPNCNAAPFQTQYLLNSHANVHSSARPHYCPVKGCPRAEGGKGFKRKNEMIRHGLVHESPGYVCPFCPDREHKYPRPDNLQRHVRVHHMDKDKDDPELREVLAQRPDGPNRGRRRRGVP</sequence>
<proteinExistence type="predicted"/>
<feature type="region of interest" description="Disordered" evidence="1">
    <location>
        <begin position="385"/>
        <end position="424"/>
    </location>
</feature>
<evidence type="ECO:0000313" key="4">
    <source>
        <dbReference type="Proteomes" id="UP001465668"/>
    </source>
</evidence>
<dbReference type="Gene3D" id="3.30.160.60">
    <property type="entry name" value="Classic Zinc Finger"/>
    <property type="match status" value="1"/>
</dbReference>
<feature type="domain" description="C2H2-type" evidence="2">
    <location>
        <begin position="503"/>
        <end position="528"/>
    </location>
</feature>
<feature type="compositionally biased region" description="Pro residues" evidence="1">
    <location>
        <begin position="39"/>
        <end position="59"/>
    </location>
</feature>
<feature type="domain" description="C2H2-type" evidence="2">
    <location>
        <begin position="469"/>
        <end position="498"/>
    </location>
</feature>
<dbReference type="Proteomes" id="UP001465668">
    <property type="component" value="Unassembled WGS sequence"/>
</dbReference>
<name>A0ABR2Y3E2_9PEZI</name>
<dbReference type="SMART" id="SM00355">
    <property type="entry name" value="ZnF_C2H2"/>
    <property type="match status" value="3"/>
</dbReference>
<feature type="compositionally biased region" description="Acidic residues" evidence="1">
    <location>
        <begin position="104"/>
        <end position="125"/>
    </location>
</feature>
<reference evidence="3 4" key="1">
    <citation type="submission" date="2024-02" db="EMBL/GenBank/DDBJ databases">
        <title>First draft genome assembly of two strains of Seiridium cardinale.</title>
        <authorList>
            <person name="Emiliani G."/>
            <person name="Scali E."/>
        </authorList>
    </citation>
    <scope>NUCLEOTIDE SEQUENCE [LARGE SCALE GENOMIC DNA]</scope>
    <source>
        <strain evidence="3 4">BM-138-000479</strain>
    </source>
</reference>
<dbReference type="PANTHER" id="PTHR46179">
    <property type="entry name" value="ZINC FINGER PROTEIN"/>
    <property type="match status" value="1"/>
</dbReference>
<dbReference type="EMBL" id="JARVKM010000006">
    <property type="protein sequence ID" value="KAK9780581.1"/>
    <property type="molecule type" value="Genomic_DNA"/>
</dbReference>
<feature type="compositionally biased region" description="Pro residues" evidence="1">
    <location>
        <begin position="216"/>
        <end position="229"/>
    </location>
</feature>
<feature type="compositionally biased region" description="Low complexity" evidence="1">
    <location>
        <begin position="158"/>
        <end position="182"/>
    </location>
</feature>
<dbReference type="InterPro" id="IPR013087">
    <property type="entry name" value="Znf_C2H2_type"/>
</dbReference>
<gene>
    <name evidence="3" type="ORF">SCAR479_02696</name>
</gene>
<evidence type="ECO:0000259" key="2">
    <source>
        <dbReference type="SMART" id="SM00355"/>
    </source>
</evidence>
<dbReference type="SUPFAM" id="SSF57667">
    <property type="entry name" value="beta-beta-alpha zinc fingers"/>
    <property type="match status" value="1"/>
</dbReference>
<dbReference type="InterPro" id="IPR036236">
    <property type="entry name" value="Znf_C2H2_sf"/>
</dbReference>
<dbReference type="InterPro" id="IPR051061">
    <property type="entry name" value="Zinc_finger_trans_reg"/>
</dbReference>
<evidence type="ECO:0000256" key="1">
    <source>
        <dbReference type="SAM" id="MobiDB-lite"/>
    </source>
</evidence>
<feature type="compositionally biased region" description="Basic and acidic residues" evidence="1">
    <location>
        <begin position="529"/>
        <end position="543"/>
    </location>
</feature>
<accession>A0ABR2Y3E2</accession>
<comment type="caution">
    <text evidence="3">The sequence shown here is derived from an EMBL/GenBank/DDBJ whole genome shotgun (WGS) entry which is preliminary data.</text>
</comment>
<feature type="region of interest" description="Disordered" evidence="1">
    <location>
        <begin position="529"/>
        <end position="560"/>
    </location>
</feature>
<keyword evidence="4" id="KW-1185">Reference proteome</keyword>
<evidence type="ECO:0000313" key="3">
    <source>
        <dbReference type="EMBL" id="KAK9780581.1"/>
    </source>
</evidence>
<feature type="domain" description="C2H2-type" evidence="2">
    <location>
        <begin position="438"/>
        <end position="463"/>
    </location>
</feature>
<feature type="compositionally biased region" description="Polar residues" evidence="1">
    <location>
        <begin position="408"/>
        <end position="418"/>
    </location>
</feature>
<organism evidence="3 4">
    <name type="scientific">Seiridium cardinale</name>
    <dbReference type="NCBI Taxonomy" id="138064"/>
    <lineage>
        <taxon>Eukaryota</taxon>
        <taxon>Fungi</taxon>
        <taxon>Dikarya</taxon>
        <taxon>Ascomycota</taxon>
        <taxon>Pezizomycotina</taxon>
        <taxon>Sordariomycetes</taxon>
        <taxon>Xylariomycetidae</taxon>
        <taxon>Amphisphaeriales</taxon>
        <taxon>Sporocadaceae</taxon>
        <taxon>Seiridium</taxon>
    </lineage>
</organism>
<dbReference type="PANTHER" id="PTHR46179:SF19">
    <property type="entry name" value="C2H2 FINGER DOMAIN TRANSCRIPTION FACTOR (EUROFUNG)-RELATED"/>
    <property type="match status" value="1"/>
</dbReference>